<dbReference type="CDD" id="cd23763">
    <property type="entry name" value="ASKHA_ATPase_ROK"/>
    <property type="match status" value="1"/>
</dbReference>
<evidence type="ECO:0000313" key="2">
    <source>
        <dbReference type="EMBL" id="MDH5829194.1"/>
    </source>
</evidence>
<keyword evidence="3" id="KW-1185">Reference proteome</keyword>
<reference evidence="2 3" key="1">
    <citation type="submission" date="2023-04" db="EMBL/GenBank/DDBJ databases">
        <title>Luteimonas sp. M1R5S18.</title>
        <authorList>
            <person name="Sun J.-Q."/>
        </authorList>
    </citation>
    <scope>NUCLEOTIDE SEQUENCE [LARGE SCALE GENOMIC DNA]</scope>
    <source>
        <strain evidence="2 3">M1R5S18</strain>
    </source>
</reference>
<evidence type="ECO:0000256" key="1">
    <source>
        <dbReference type="ARBA" id="ARBA00006479"/>
    </source>
</evidence>
<dbReference type="PANTHER" id="PTHR18964:SF149">
    <property type="entry name" value="BIFUNCTIONAL UDP-N-ACETYLGLUCOSAMINE 2-EPIMERASE_N-ACETYLMANNOSAMINE KINASE"/>
    <property type="match status" value="1"/>
</dbReference>
<dbReference type="SUPFAM" id="SSF53067">
    <property type="entry name" value="Actin-like ATPase domain"/>
    <property type="match status" value="1"/>
</dbReference>
<dbReference type="InterPro" id="IPR000600">
    <property type="entry name" value="ROK"/>
</dbReference>
<accession>A0ABT6JEU1</accession>
<dbReference type="InterPro" id="IPR043129">
    <property type="entry name" value="ATPase_NBD"/>
</dbReference>
<dbReference type="RefSeq" id="WP_280599234.1">
    <property type="nucleotide sequence ID" value="NZ_JARXRN010000016.1"/>
</dbReference>
<dbReference type="EMBL" id="JARXRN010000016">
    <property type="protein sequence ID" value="MDH5829194.1"/>
    <property type="molecule type" value="Genomic_DNA"/>
</dbReference>
<dbReference type="Proteomes" id="UP001156831">
    <property type="component" value="Unassembled WGS sequence"/>
</dbReference>
<dbReference type="PANTHER" id="PTHR18964">
    <property type="entry name" value="ROK (REPRESSOR, ORF, KINASE) FAMILY"/>
    <property type="match status" value="1"/>
</dbReference>
<protein>
    <submittedName>
        <fullName evidence="2">ROK family protein</fullName>
    </submittedName>
</protein>
<evidence type="ECO:0000313" key="3">
    <source>
        <dbReference type="Proteomes" id="UP001156831"/>
    </source>
</evidence>
<sequence length="332" mass="36207">MPGLRVDHYNLRLRDPDDENGFLGDRASHTAFRSLLDTARRDHLSGEDPFGDVPSAELGKQKVDLVLVGGDPDAAHAVHLAVEEYARRLCYVVQVFLAQPQWAGVEKIVLGGGFPEHETGSLALRRAMRLLELSDTGATLHPLRHDPDEAGLLGWALLLPDEARRHQAFLAVDVGGTNLRCGIVEHRLHKDDTGAKARVVESLKWRHADDDPSREDAIARMAAMLNGLAAYAATLGLQMAPFVGIACPGEVEPDGSLSAGAQNLPGDWERPFHLPDALSALLHPIEGRNPQVVMHNDAVVQGLSELRRMRKARRWAVLTIGTGLGNASYTMR</sequence>
<dbReference type="Gene3D" id="3.30.420.40">
    <property type="match status" value="1"/>
</dbReference>
<comment type="similarity">
    <text evidence="1">Belongs to the ROK (NagC/XylR) family.</text>
</comment>
<proteinExistence type="inferred from homology"/>
<organism evidence="2 3">
    <name type="scientific">Luteimonas rhizosphaericola</name>
    <dbReference type="NCBI Taxonomy" id="3042024"/>
    <lineage>
        <taxon>Bacteria</taxon>
        <taxon>Pseudomonadati</taxon>
        <taxon>Pseudomonadota</taxon>
        <taxon>Gammaproteobacteria</taxon>
        <taxon>Lysobacterales</taxon>
        <taxon>Lysobacteraceae</taxon>
        <taxon>Luteimonas</taxon>
    </lineage>
</organism>
<gene>
    <name evidence="2" type="ORF">QFW80_01500</name>
</gene>
<name>A0ABT6JEU1_9GAMM</name>
<comment type="caution">
    <text evidence="2">The sequence shown here is derived from an EMBL/GenBank/DDBJ whole genome shotgun (WGS) entry which is preliminary data.</text>
</comment>